<evidence type="ECO:0000313" key="3">
    <source>
        <dbReference type="EMBL" id="CAL5130729.1"/>
    </source>
</evidence>
<dbReference type="AlphaFoldDB" id="A0AAV2T3R2"/>
<evidence type="ECO:0000259" key="2">
    <source>
        <dbReference type="PROSITE" id="PS00028"/>
    </source>
</evidence>
<dbReference type="PROSITE" id="PS00028">
    <property type="entry name" value="ZINC_FINGER_C2H2_1"/>
    <property type="match status" value="1"/>
</dbReference>
<protein>
    <recommendedName>
        <fullName evidence="2">C2H2-type domain-containing protein</fullName>
    </recommendedName>
</protein>
<evidence type="ECO:0000256" key="1">
    <source>
        <dbReference type="SAM" id="MobiDB-lite"/>
    </source>
</evidence>
<evidence type="ECO:0000313" key="4">
    <source>
        <dbReference type="Proteomes" id="UP001497525"/>
    </source>
</evidence>
<name>A0AAV2T3R2_CALDB</name>
<dbReference type="Proteomes" id="UP001497525">
    <property type="component" value="Unassembled WGS sequence"/>
</dbReference>
<feature type="domain" description="C2H2-type" evidence="2">
    <location>
        <begin position="75"/>
        <end position="96"/>
    </location>
</feature>
<feature type="region of interest" description="Disordered" evidence="1">
    <location>
        <begin position="18"/>
        <end position="37"/>
    </location>
</feature>
<dbReference type="EMBL" id="CAXLJL010000072">
    <property type="protein sequence ID" value="CAL5130729.1"/>
    <property type="molecule type" value="Genomic_DNA"/>
</dbReference>
<dbReference type="SMART" id="SM00355">
    <property type="entry name" value="ZnF_C2H2"/>
    <property type="match status" value="5"/>
</dbReference>
<dbReference type="SUPFAM" id="SSF57667">
    <property type="entry name" value="beta-beta-alpha zinc fingers"/>
    <property type="match status" value="1"/>
</dbReference>
<dbReference type="Gene3D" id="3.30.160.60">
    <property type="entry name" value="Classic Zinc Finger"/>
    <property type="match status" value="1"/>
</dbReference>
<dbReference type="InterPro" id="IPR036236">
    <property type="entry name" value="Znf_C2H2_sf"/>
</dbReference>
<comment type="caution">
    <text evidence="3">The sequence shown here is derived from an EMBL/GenBank/DDBJ whole genome shotgun (WGS) entry which is preliminary data.</text>
</comment>
<gene>
    <name evidence="3" type="ORF">CDAUBV1_LOCUS2895</name>
</gene>
<accession>A0AAV2T3R2</accession>
<proteinExistence type="predicted"/>
<reference evidence="3" key="1">
    <citation type="submission" date="2024-06" db="EMBL/GenBank/DDBJ databases">
        <authorList>
            <person name="Liu X."/>
            <person name="Lenzi L."/>
            <person name="Haldenby T S."/>
            <person name="Uol C."/>
        </authorList>
    </citation>
    <scope>NUCLEOTIDE SEQUENCE</scope>
</reference>
<dbReference type="InterPro" id="IPR013087">
    <property type="entry name" value="Znf_C2H2_type"/>
</dbReference>
<organism evidence="3 4">
    <name type="scientific">Calicophoron daubneyi</name>
    <name type="common">Rumen fluke</name>
    <name type="synonym">Paramphistomum daubneyi</name>
    <dbReference type="NCBI Taxonomy" id="300641"/>
    <lineage>
        <taxon>Eukaryota</taxon>
        <taxon>Metazoa</taxon>
        <taxon>Spiralia</taxon>
        <taxon>Lophotrochozoa</taxon>
        <taxon>Platyhelminthes</taxon>
        <taxon>Trematoda</taxon>
        <taxon>Digenea</taxon>
        <taxon>Plagiorchiida</taxon>
        <taxon>Pronocephalata</taxon>
        <taxon>Paramphistomoidea</taxon>
        <taxon>Paramphistomidae</taxon>
        <taxon>Calicophoron</taxon>
    </lineage>
</organism>
<sequence>MSVIDSVDSVTADQNMTFDVPLSLPPPPSPHRATKRSAPSRLYVCPLCGDNALASLRERDEHLQSAHNGELVFPCQICGLAYPLYIALRRHAALKHNSDYDLVRYGPPELLETESIECPECQLVAFTDRNVLKLHLAEVHKMDSERVKIAMKQGYLKTSMSNFGAAHGRGGFPRRSGPRTGRARTHYISRASSAPVSRLERVLSKISGDPSPVCCRICRMEADNIKEFKLHYGLDHVDNDEDCEQLGCQACGRIFFGAGGRIDLIGHLRVLHQESDQSPALCCPHVEQPTRRALDDDQTHLCEAFFSSPRLRHLHSTVSGVMHPGFACPLKLDLPEYDSMDPLSLSDHIRSAILETEMSADREGLIILAYCCPGCSRVFAGHDAPNRFAVHQQVCQALEISVQEPTSDENSQNVLAKVEPPQTIAISAANQIIGQRASTATTQPETKSVLKAIIEAV</sequence>